<proteinExistence type="predicted"/>
<organism evidence="1 2">
    <name type="scientific">Micromonospora sonneratiae</name>
    <dbReference type="NCBI Taxonomy" id="1184706"/>
    <lineage>
        <taxon>Bacteria</taxon>
        <taxon>Bacillati</taxon>
        <taxon>Actinomycetota</taxon>
        <taxon>Actinomycetes</taxon>
        <taxon>Micromonosporales</taxon>
        <taxon>Micromonosporaceae</taxon>
        <taxon>Micromonospora</taxon>
    </lineage>
</organism>
<dbReference type="EMBL" id="JBHTMP010000011">
    <property type="protein sequence ID" value="MFD1321416.1"/>
    <property type="molecule type" value="Genomic_DNA"/>
</dbReference>
<gene>
    <name evidence="1" type="ORF">ACFQ4H_09980</name>
</gene>
<evidence type="ECO:0000313" key="1">
    <source>
        <dbReference type="EMBL" id="MFD1321416.1"/>
    </source>
</evidence>
<evidence type="ECO:0008006" key="3">
    <source>
        <dbReference type="Google" id="ProtNLM"/>
    </source>
</evidence>
<keyword evidence="2" id="KW-1185">Reference proteome</keyword>
<reference evidence="2" key="1">
    <citation type="journal article" date="2019" name="Int. J. Syst. Evol. Microbiol.">
        <title>The Global Catalogue of Microorganisms (GCM) 10K type strain sequencing project: providing services to taxonomists for standard genome sequencing and annotation.</title>
        <authorList>
            <consortium name="The Broad Institute Genomics Platform"/>
            <consortium name="The Broad Institute Genome Sequencing Center for Infectious Disease"/>
            <person name="Wu L."/>
            <person name="Ma J."/>
        </authorList>
    </citation>
    <scope>NUCLEOTIDE SEQUENCE [LARGE SCALE GENOMIC DNA]</scope>
    <source>
        <strain evidence="2">JCM 31037</strain>
    </source>
</reference>
<protein>
    <recommendedName>
        <fullName evidence="3">Site-specific recombinase XerD</fullName>
    </recommendedName>
</protein>
<accession>A0ABW3YCR4</accession>
<dbReference type="RefSeq" id="WP_377569466.1">
    <property type="nucleotide sequence ID" value="NZ_JBHTMP010000011.1"/>
</dbReference>
<comment type="caution">
    <text evidence="1">The sequence shown here is derived from an EMBL/GenBank/DDBJ whole genome shotgun (WGS) entry which is preliminary data.</text>
</comment>
<sequence length="820" mass="89331">MPVTTPAAQDASGVPPVLADPIGVTVALVTAIEPGLTSAMIADIVAGVAGGRVKQRRLAQALTDRPDMLRDGRSPAPRVVADLLIALRRAGAAVISAPACAGCNKPLRSLQRRGQDWYCAPCDRRPEPCCVCGQSRPVAFRDRHGRPQCVQCPVDERDPVDAVTAIVTGIEPGLTAEVVADVVHAATTRRGQRHQLAWELQGRPDLLTGAGADATAPCVLRLIDLLVAAGAQTITPPVCPHCRRRIHLHRRIDGQWLCRNCVAKTRARPCAECGAVREPGSRDEHGRPLCPTCLLRQPANQETCTTCRRRRPVSVRTPDGPLCQACRPWPTGTCTICGQTGACLISKTTGQPWCRACKQRWARCAGCGQDRPIRGGTLETPLCATCTRPDPDFWQACPSCGEPGRIHAGGNARCARCTIHRRLRQVLGDDTGTIRPELQSLHDALAATNRTATVETWLNRSAAPNILRALAGQPLTHNTLDALPPSKPIEHLRSVLVAIGTLPTRDEQLTRLQRWITDTIAARANPDEQHLLRRYAIWHVLRRLRGRLNGTDTTHHQFIAAKRNINAAVALLDRLADHGSTLATARQADLDQWLADDNTGREVGNFVRWARRNKLTLLELPATRWAGPAAPIDTETRWERARLLLHDGTIDAELRVAGLLVLLYAQQPATISRLTLDHLQITPDSTRLRLGREPVILPEPLADLVRDLASTRRGHAVIGASDSSPWLFPGGQPGRPISAFQLTKRLRDLGLSPAQSRSTALFQLTTELPAAILARMLGIHISVAAAWQRASAGDWTTYAAEVSRRGLLSEPQQAGREYRS</sequence>
<evidence type="ECO:0000313" key="2">
    <source>
        <dbReference type="Proteomes" id="UP001597260"/>
    </source>
</evidence>
<dbReference type="Proteomes" id="UP001597260">
    <property type="component" value="Unassembled WGS sequence"/>
</dbReference>
<name>A0ABW3YCR4_9ACTN</name>